<dbReference type="EMBL" id="CP062803">
    <property type="protein sequence ID" value="QOT74864.1"/>
    <property type="molecule type" value="Genomic_DNA"/>
</dbReference>
<evidence type="ECO:0000313" key="1">
    <source>
        <dbReference type="EMBL" id="QOT74864.1"/>
    </source>
</evidence>
<dbReference type="AlphaFoldDB" id="A0A643FIT3"/>
<sequence>MVQKLFYELPADERESFESACARHGFVQQDFDVAAEEGTPLAGRPSHTPREITVARVIGGEVRRYPDRAGSSWIAAFEQDLARDVFGFPLAD</sequence>
<reference evidence="1 2" key="1">
    <citation type="submission" date="2020-10" db="EMBL/GenBank/DDBJ databases">
        <title>Complete genome sequence of Cupriavidus basilensis CCUG 49340T.</title>
        <authorList>
            <person name="Salva-Serra F."/>
            <person name="Donoso R.A."/>
            <person name="Cho K.H."/>
            <person name="Yoo J.A."/>
            <person name="Lee K."/>
            <person name="Yoon S.-H."/>
            <person name="Perez-Pantoja D."/>
            <person name="Moore E.R.B."/>
        </authorList>
    </citation>
    <scope>NUCLEOTIDE SEQUENCE [LARGE SCALE GENOMIC DNA]</scope>
    <source>
        <strain evidence="2">CCUG 49340</strain>
    </source>
</reference>
<dbReference type="Proteomes" id="UP000397656">
    <property type="component" value="Chromosome 1"/>
</dbReference>
<dbReference type="GeneID" id="98401505"/>
<name>A0A643FIT3_9BURK</name>
<gene>
    <name evidence="1" type="ORF">F7R26_011375</name>
</gene>
<organism evidence="1 2">
    <name type="scientific">Cupriavidus basilensis</name>
    <dbReference type="NCBI Taxonomy" id="68895"/>
    <lineage>
        <taxon>Bacteria</taxon>
        <taxon>Pseudomonadati</taxon>
        <taxon>Pseudomonadota</taxon>
        <taxon>Betaproteobacteria</taxon>
        <taxon>Burkholderiales</taxon>
        <taxon>Burkholderiaceae</taxon>
        <taxon>Cupriavidus</taxon>
    </lineage>
</organism>
<proteinExistence type="predicted"/>
<evidence type="ECO:0000313" key="2">
    <source>
        <dbReference type="Proteomes" id="UP000397656"/>
    </source>
</evidence>
<dbReference type="RefSeq" id="WP_150993009.1">
    <property type="nucleotide sequence ID" value="NZ_CP062803.1"/>
</dbReference>
<protein>
    <submittedName>
        <fullName evidence="1">Uncharacterized protein</fullName>
    </submittedName>
</protein>
<accession>A0A643FIT3</accession>